<dbReference type="SUPFAM" id="SSF56112">
    <property type="entry name" value="Protein kinase-like (PK-like)"/>
    <property type="match status" value="1"/>
</dbReference>
<gene>
    <name evidence="8" type="ORF">Fcan01_11604</name>
</gene>
<dbReference type="OrthoDB" id="3219649at2759"/>
<dbReference type="PROSITE" id="PS50011">
    <property type="entry name" value="PROTEIN_KINASE_DOM"/>
    <property type="match status" value="1"/>
</dbReference>
<evidence type="ECO:0000256" key="1">
    <source>
        <dbReference type="ARBA" id="ARBA00022741"/>
    </source>
</evidence>
<protein>
    <submittedName>
        <fullName evidence="8">Atlastin-1</fullName>
    </submittedName>
</protein>
<feature type="binding site" evidence="5">
    <location>
        <position position="42"/>
    </location>
    <ligand>
        <name>ATP</name>
        <dbReference type="ChEBI" id="CHEBI:30616"/>
    </ligand>
</feature>
<dbReference type="SUPFAM" id="SSF52540">
    <property type="entry name" value="P-loop containing nucleoside triphosphate hydrolases"/>
    <property type="match status" value="1"/>
</dbReference>
<evidence type="ECO:0000259" key="6">
    <source>
        <dbReference type="PROSITE" id="PS50011"/>
    </source>
</evidence>
<evidence type="ECO:0000313" key="9">
    <source>
        <dbReference type="Proteomes" id="UP000198287"/>
    </source>
</evidence>
<evidence type="ECO:0000313" key="8">
    <source>
        <dbReference type="EMBL" id="OXA53798.1"/>
    </source>
</evidence>
<dbReference type="PROSITE" id="PS51715">
    <property type="entry name" value="G_GB1_RHD3"/>
    <property type="match status" value="1"/>
</dbReference>
<sequence length="1011" mass="114675">MASSSKQSTFESPLIYETCLGNGSFGIVIKALDSFSTATAVKFLFPSTDPNDSKQLANISRECAISRTLAHRNIVKVFSVIDRKFSMLELENIFPDSILQNEEQKALKDTFLGKAKREGEISVIQIQMELCGENLRKWLNSPDSNNSRSLNRVQLTIVQNLVSGLDYLHDKQIIHRDFKPENVMFSKAGFVLPVKIGDFGHCRNIHSVSSRTNNLTSGVGTQDYMAPEVFTNNYGSQVDLYSLGLVIWEVIEPISSRKRKNLFDRLVNDKEEKLVPNYPNFPGGAQIIINLTKRGVTERLQNIKQVMTFLNEMDSNFSGDTRSKESLILDIIDMSSERSQIDAKIIASTIRGEPVQIVNFRRFRNQRSQLILNRNNLEVILRQVGNTPICLISIAGASRRGKSFLLTVILNVLECLSRGQTDYWDHLDQMNSLSGFHFRNGSEPDTVGLWLWSKPFIITKSDRTKIAVMLMDTKGIFGAFPNKRDWVMIVGLSLLTSSCLIYNLFSNIQEDALKILHNFVEFGMLYLEEDPTATSVFQKLIFLIRDWGYPNHCTYGPLGGSKFLEEQLAVTPNMPSEIKSVRQTLTTCFEDISCFLMPNPGEAANEHNFSGALNTLSKAFRENLRIFVDNLISYDDLKPIKIGNNIIDGPGLATYFEKYIQVFNGCGKRRLWETIPQPKSLYRAMEEARLHLCVTKCSNQAKEKLELLQKSCEYIPSHEFKLTCDKFRSEAVTEFMAEGNRRKNLVLVQPYRAILLSNLESLFEESFATNEASKNAILNQIVDTHFAQYKSILVEKTRQTLLEQDLDDILNSAENSFLLNVAQSVGGRDAEFQREAETKIKELMSTENTAHKFVLFFVFLLTIGQGDLLSHDDAVNKLKEWGIKLNCYDANRNNKHCTSLQGIRSDTIEWLINFKRTNDCEFVVTGGTEHAHRGSGVNTHDVTFELTIVSTNTYIRNNFQFVCNTSLGPKYLSGSGAILLNETNYPRHFDALWPAERVTNLSQVRRNTKCK</sequence>
<dbReference type="GO" id="GO:0004672">
    <property type="term" value="F:protein kinase activity"/>
    <property type="evidence" value="ECO:0007669"/>
    <property type="project" value="InterPro"/>
</dbReference>
<dbReference type="InterPro" id="IPR011009">
    <property type="entry name" value="Kinase-like_dom_sf"/>
</dbReference>
<dbReference type="Gene3D" id="1.10.510.10">
    <property type="entry name" value="Transferase(Phosphotransferase) domain 1"/>
    <property type="match status" value="1"/>
</dbReference>
<feature type="domain" description="Protein kinase" evidence="6">
    <location>
        <begin position="14"/>
        <end position="310"/>
    </location>
</feature>
<keyword evidence="3" id="KW-0342">GTP-binding</keyword>
<dbReference type="GO" id="GO:0005525">
    <property type="term" value="F:GTP binding"/>
    <property type="evidence" value="ECO:0007669"/>
    <property type="project" value="UniProtKB-KW"/>
</dbReference>
<dbReference type="PROSITE" id="PS00108">
    <property type="entry name" value="PROTEIN_KINASE_ST"/>
    <property type="match status" value="1"/>
</dbReference>
<dbReference type="InterPro" id="IPR017441">
    <property type="entry name" value="Protein_kinase_ATP_BS"/>
</dbReference>
<evidence type="ECO:0000259" key="7">
    <source>
        <dbReference type="PROSITE" id="PS51715"/>
    </source>
</evidence>
<evidence type="ECO:0000256" key="3">
    <source>
        <dbReference type="ARBA" id="ARBA00023134"/>
    </source>
</evidence>
<keyword evidence="2 5" id="KW-0067">ATP-binding</keyword>
<keyword evidence="1 5" id="KW-0547">Nucleotide-binding</keyword>
<dbReference type="Gene3D" id="3.30.200.20">
    <property type="entry name" value="Phosphorylase Kinase, domain 1"/>
    <property type="match status" value="1"/>
</dbReference>
<dbReference type="InterPro" id="IPR000719">
    <property type="entry name" value="Prot_kinase_dom"/>
</dbReference>
<reference evidence="8 9" key="1">
    <citation type="submission" date="2015-12" db="EMBL/GenBank/DDBJ databases">
        <title>The genome of Folsomia candida.</title>
        <authorList>
            <person name="Faddeeva A."/>
            <person name="Derks M.F."/>
            <person name="Anvar Y."/>
            <person name="Smit S."/>
            <person name="Van Straalen N."/>
            <person name="Roelofs D."/>
        </authorList>
    </citation>
    <scope>NUCLEOTIDE SEQUENCE [LARGE SCALE GENOMIC DNA]</scope>
    <source>
        <strain evidence="8 9">VU population</strain>
        <tissue evidence="8">Whole body</tissue>
    </source>
</reference>
<comment type="similarity">
    <text evidence="4">Belongs to the TRAFAC class dynamin-like GTPase superfamily. GB1/RHD3 GTPase family.</text>
</comment>
<dbReference type="Proteomes" id="UP000198287">
    <property type="component" value="Unassembled WGS sequence"/>
</dbReference>
<name>A0A226E909_FOLCA</name>
<comment type="caution">
    <text evidence="8">The sequence shown here is derived from an EMBL/GenBank/DDBJ whole genome shotgun (WGS) entry which is preliminary data.</text>
</comment>
<dbReference type="PANTHER" id="PTHR10751">
    <property type="entry name" value="GUANYLATE BINDING PROTEIN"/>
    <property type="match status" value="1"/>
</dbReference>
<evidence type="ECO:0000256" key="5">
    <source>
        <dbReference type="PROSITE-ProRule" id="PRU10141"/>
    </source>
</evidence>
<dbReference type="Pfam" id="PF00069">
    <property type="entry name" value="Pkinase"/>
    <property type="match status" value="1"/>
</dbReference>
<evidence type="ECO:0000256" key="2">
    <source>
        <dbReference type="ARBA" id="ARBA00022840"/>
    </source>
</evidence>
<dbReference type="InterPro" id="IPR027417">
    <property type="entry name" value="P-loop_NTPase"/>
</dbReference>
<feature type="domain" description="GB1/RHD3-type G" evidence="7">
    <location>
        <begin position="386"/>
        <end position="636"/>
    </location>
</feature>
<dbReference type="AlphaFoldDB" id="A0A226E909"/>
<dbReference type="GO" id="GO:0005524">
    <property type="term" value="F:ATP binding"/>
    <property type="evidence" value="ECO:0007669"/>
    <property type="project" value="UniProtKB-UniRule"/>
</dbReference>
<dbReference type="GO" id="GO:0003924">
    <property type="term" value="F:GTPase activity"/>
    <property type="evidence" value="ECO:0007669"/>
    <property type="project" value="InterPro"/>
</dbReference>
<dbReference type="STRING" id="158441.A0A226E909"/>
<accession>A0A226E909</accession>
<dbReference type="EMBL" id="LNIX01000005">
    <property type="protein sequence ID" value="OXA53798.1"/>
    <property type="molecule type" value="Genomic_DNA"/>
</dbReference>
<dbReference type="PROSITE" id="PS00107">
    <property type="entry name" value="PROTEIN_KINASE_ATP"/>
    <property type="match status" value="1"/>
</dbReference>
<dbReference type="InterPro" id="IPR030386">
    <property type="entry name" value="G_GB1_RHD3_dom"/>
</dbReference>
<dbReference type="Gene3D" id="3.40.50.300">
    <property type="entry name" value="P-loop containing nucleotide triphosphate hydrolases"/>
    <property type="match status" value="1"/>
</dbReference>
<dbReference type="InterPro" id="IPR008271">
    <property type="entry name" value="Ser/Thr_kinase_AS"/>
</dbReference>
<dbReference type="InterPro" id="IPR015894">
    <property type="entry name" value="Guanylate-bd_N"/>
</dbReference>
<keyword evidence="9" id="KW-1185">Reference proteome</keyword>
<organism evidence="8 9">
    <name type="scientific">Folsomia candida</name>
    <name type="common">Springtail</name>
    <dbReference type="NCBI Taxonomy" id="158441"/>
    <lineage>
        <taxon>Eukaryota</taxon>
        <taxon>Metazoa</taxon>
        <taxon>Ecdysozoa</taxon>
        <taxon>Arthropoda</taxon>
        <taxon>Hexapoda</taxon>
        <taxon>Collembola</taxon>
        <taxon>Entomobryomorpha</taxon>
        <taxon>Isotomoidea</taxon>
        <taxon>Isotomidae</taxon>
        <taxon>Proisotominae</taxon>
        <taxon>Folsomia</taxon>
    </lineage>
</organism>
<proteinExistence type="inferred from homology"/>
<evidence type="ECO:0000256" key="4">
    <source>
        <dbReference type="PROSITE-ProRule" id="PRU01052"/>
    </source>
</evidence>
<dbReference type="Pfam" id="PF02263">
    <property type="entry name" value="GBP"/>
    <property type="match status" value="1"/>
</dbReference>